<dbReference type="InterPro" id="IPR029058">
    <property type="entry name" value="AB_hydrolase_fold"/>
</dbReference>
<proteinExistence type="predicted"/>
<dbReference type="GO" id="GO:0016787">
    <property type="term" value="F:hydrolase activity"/>
    <property type="evidence" value="ECO:0007669"/>
    <property type="project" value="InterPro"/>
</dbReference>
<protein>
    <submittedName>
        <fullName evidence="2">Lipase 2</fullName>
    </submittedName>
</protein>
<dbReference type="Gene3D" id="3.40.50.1820">
    <property type="entry name" value="alpha/beta hydrolase"/>
    <property type="match status" value="1"/>
</dbReference>
<dbReference type="GeneID" id="70177401"/>
<dbReference type="EMBL" id="JAGTJQ010000004">
    <property type="protein sequence ID" value="KAH7033456.1"/>
    <property type="molecule type" value="Genomic_DNA"/>
</dbReference>
<dbReference type="PANTHER" id="PTHR23024">
    <property type="entry name" value="ARYLACETAMIDE DEACETYLASE"/>
    <property type="match status" value="1"/>
</dbReference>
<gene>
    <name evidence="2" type="ORF">B0I36DRAFT_109373</name>
</gene>
<dbReference type="Pfam" id="PF07859">
    <property type="entry name" value="Abhydrolase_3"/>
    <property type="match status" value="1"/>
</dbReference>
<feature type="domain" description="Alpha/beta hydrolase fold-3" evidence="1">
    <location>
        <begin position="109"/>
        <end position="336"/>
    </location>
</feature>
<evidence type="ECO:0000259" key="1">
    <source>
        <dbReference type="Pfam" id="PF07859"/>
    </source>
</evidence>
<dbReference type="InterPro" id="IPR013094">
    <property type="entry name" value="AB_hydrolase_3"/>
</dbReference>
<evidence type="ECO:0000313" key="2">
    <source>
        <dbReference type="EMBL" id="KAH7033456.1"/>
    </source>
</evidence>
<dbReference type="InterPro" id="IPR050466">
    <property type="entry name" value="Carboxylest/Gibb_receptor"/>
</dbReference>
<dbReference type="SUPFAM" id="SSF53474">
    <property type="entry name" value="alpha/beta-Hydrolases"/>
    <property type="match status" value="1"/>
</dbReference>
<dbReference type="PANTHER" id="PTHR23024:SF643">
    <property type="entry name" value="AB HYDROLASE SUPERFAMILY PROTEIN B1A11.02"/>
    <property type="match status" value="1"/>
</dbReference>
<organism evidence="2 3">
    <name type="scientific">Microdochium trichocladiopsis</name>
    <dbReference type="NCBI Taxonomy" id="1682393"/>
    <lineage>
        <taxon>Eukaryota</taxon>
        <taxon>Fungi</taxon>
        <taxon>Dikarya</taxon>
        <taxon>Ascomycota</taxon>
        <taxon>Pezizomycotina</taxon>
        <taxon>Sordariomycetes</taxon>
        <taxon>Xylariomycetidae</taxon>
        <taxon>Xylariales</taxon>
        <taxon>Microdochiaceae</taxon>
        <taxon>Microdochium</taxon>
    </lineage>
</organism>
<name>A0A9P8YA26_9PEZI</name>
<dbReference type="RefSeq" id="XP_046014288.1">
    <property type="nucleotide sequence ID" value="XM_046147855.1"/>
</dbReference>
<reference evidence="2" key="1">
    <citation type="journal article" date="2021" name="Nat. Commun.">
        <title>Genetic determinants of endophytism in the Arabidopsis root mycobiome.</title>
        <authorList>
            <person name="Mesny F."/>
            <person name="Miyauchi S."/>
            <person name="Thiergart T."/>
            <person name="Pickel B."/>
            <person name="Atanasova L."/>
            <person name="Karlsson M."/>
            <person name="Huettel B."/>
            <person name="Barry K.W."/>
            <person name="Haridas S."/>
            <person name="Chen C."/>
            <person name="Bauer D."/>
            <person name="Andreopoulos W."/>
            <person name="Pangilinan J."/>
            <person name="LaButti K."/>
            <person name="Riley R."/>
            <person name="Lipzen A."/>
            <person name="Clum A."/>
            <person name="Drula E."/>
            <person name="Henrissat B."/>
            <person name="Kohler A."/>
            <person name="Grigoriev I.V."/>
            <person name="Martin F.M."/>
            <person name="Hacquard S."/>
        </authorList>
    </citation>
    <scope>NUCLEOTIDE SEQUENCE</scope>
    <source>
        <strain evidence="2">MPI-CAGE-CH-0230</strain>
    </source>
</reference>
<dbReference type="AlphaFoldDB" id="A0A9P8YA26"/>
<dbReference type="Proteomes" id="UP000756346">
    <property type="component" value="Unassembled WGS sequence"/>
</dbReference>
<evidence type="ECO:0000313" key="3">
    <source>
        <dbReference type="Proteomes" id="UP000756346"/>
    </source>
</evidence>
<keyword evidence="3" id="KW-1185">Reference proteome</keyword>
<sequence>MAPRTRDELLAYGSMDPVMAQTLATNPMRAPEPSDPYYGRNDFLAVRAHSAQILKEKHGQRYIPGPIPEQVHEEDRKIPMRDGSEINVRIYRPVTSESITRPETKCPLIVMFHEGGFFLGDYTDQEVNCRLFARDLQAVCVNVEYRLAPENQFPIWIDDSWDTLQWAASNAGTLGADASAGFIIGGVSAGGNIAAVLAHLARDRGLSPPLTGQYLSVPPITMYLEPSEMPAQYRDEYLGHPDITPNQDPVLSSQVGSEARAKYQTLLNTNYESPLQVPFLFRTQPGGHKGVPPAYFQICGLDPLRDEGLIYERVLREEAGVATRVDVYGGYGHCFWSMWPDLPPEPRVCTRHCQGDGVVAGSVQVT</sequence>
<dbReference type="OrthoDB" id="408631at2759"/>
<accession>A0A9P8YA26</accession>
<comment type="caution">
    <text evidence="2">The sequence shown here is derived from an EMBL/GenBank/DDBJ whole genome shotgun (WGS) entry which is preliminary data.</text>
</comment>